<dbReference type="AlphaFoldDB" id="A0A1Y1RWH9"/>
<organism evidence="2 3">
    <name type="scientific">Marispirochaeta aestuarii</name>
    <dbReference type="NCBI Taxonomy" id="1963862"/>
    <lineage>
        <taxon>Bacteria</taxon>
        <taxon>Pseudomonadati</taxon>
        <taxon>Spirochaetota</taxon>
        <taxon>Spirochaetia</taxon>
        <taxon>Spirochaetales</taxon>
        <taxon>Spirochaetaceae</taxon>
        <taxon>Marispirochaeta</taxon>
    </lineage>
</organism>
<gene>
    <name evidence="2" type="ORF">B4O97_11545</name>
</gene>
<evidence type="ECO:0000313" key="3">
    <source>
        <dbReference type="Proteomes" id="UP000192343"/>
    </source>
</evidence>
<dbReference type="STRING" id="1963862.B4O97_11545"/>
<dbReference type="SUPFAM" id="SSF52317">
    <property type="entry name" value="Class I glutamine amidotransferase-like"/>
    <property type="match status" value="1"/>
</dbReference>
<sequence length="236" mass="26350">MEKEILIVKNISREGPGLLEEVIKECGIAYTIIDLDQGQNFPPVENFGAVVVLGGPDSANDTSEKMKSELARIREAIESNIPYLGICLGLQTLVKAAGGTIIISPTREVGFIDPEGRNFTTELTAEGKRDPLFDGLDHSFKVFHLHGETVELTNDMTLLSVGKFCRNQVVKVGKNAYGMQCHFELTPEMIETWINEDPDLLLLDKKQLKENFAAIQDDYRRTGQTLFNNFLQIAEF</sequence>
<proteinExistence type="predicted"/>
<dbReference type="GO" id="GO:0005829">
    <property type="term" value="C:cytosol"/>
    <property type="evidence" value="ECO:0007669"/>
    <property type="project" value="TreeGrafter"/>
</dbReference>
<keyword evidence="3" id="KW-1185">Reference proteome</keyword>
<name>A0A1Y1RWH9_9SPIO</name>
<dbReference type="OrthoDB" id="9813383at2"/>
<dbReference type="InterPro" id="IPR017926">
    <property type="entry name" value="GATASE"/>
</dbReference>
<protein>
    <submittedName>
        <fullName evidence="2">Glutamine amidotransferase</fullName>
    </submittedName>
</protein>
<comment type="caution">
    <text evidence="2">The sequence shown here is derived from an EMBL/GenBank/DDBJ whole genome shotgun (WGS) entry which is preliminary data.</text>
</comment>
<keyword evidence="2" id="KW-0808">Transferase</keyword>
<dbReference type="PANTHER" id="PTHR42695">
    <property type="entry name" value="GLUTAMINE AMIDOTRANSFERASE YLR126C-RELATED"/>
    <property type="match status" value="1"/>
</dbReference>
<dbReference type="Proteomes" id="UP000192343">
    <property type="component" value="Unassembled WGS sequence"/>
</dbReference>
<keyword evidence="2" id="KW-0315">Glutamine amidotransferase</keyword>
<dbReference type="InterPro" id="IPR044992">
    <property type="entry name" value="ChyE-like"/>
</dbReference>
<dbReference type="RefSeq" id="WP_083050989.1">
    <property type="nucleotide sequence ID" value="NZ_MWQY01000012.1"/>
</dbReference>
<dbReference type="EMBL" id="MWQY01000012">
    <property type="protein sequence ID" value="ORC34583.1"/>
    <property type="molecule type" value="Genomic_DNA"/>
</dbReference>
<feature type="domain" description="Glutamine amidotransferase" evidence="1">
    <location>
        <begin position="21"/>
        <end position="188"/>
    </location>
</feature>
<dbReference type="CDD" id="cd01741">
    <property type="entry name" value="GATase1_1"/>
    <property type="match status" value="1"/>
</dbReference>
<evidence type="ECO:0000259" key="1">
    <source>
        <dbReference type="Pfam" id="PF00117"/>
    </source>
</evidence>
<dbReference type="InterPro" id="IPR029062">
    <property type="entry name" value="Class_I_gatase-like"/>
</dbReference>
<accession>A0A1Y1RWH9</accession>
<dbReference type="Gene3D" id="3.40.50.880">
    <property type="match status" value="1"/>
</dbReference>
<reference evidence="2 3" key="1">
    <citation type="submission" date="2017-03" db="EMBL/GenBank/DDBJ databases">
        <title>Draft Genome sequence of Marispirochaeta sp. strain JC444.</title>
        <authorList>
            <person name="Shivani Y."/>
            <person name="Subhash Y."/>
            <person name="Sasikala C."/>
            <person name="Ramana C."/>
        </authorList>
    </citation>
    <scope>NUCLEOTIDE SEQUENCE [LARGE SCALE GENOMIC DNA]</scope>
    <source>
        <strain evidence="2 3">JC444</strain>
    </source>
</reference>
<dbReference type="PROSITE" id="PS51273">
    <property type="entry name" value="GATASE_TYPE_1"/>
    <property type="match status" value="1"/>
</dbReference>
<dbReference type="PANTHER" id="PTHR42695:SF5">
    <property type="entry name" value="GLUTAMINE AMIDOTRANSFERASE YLR126C-RELATED"/>
    <property type="match status" value="1"/>
</dbReference>
<evidence type="ECO:0000313" key="2">
    <source>
        <dbReference type="EMBL" id="ORC34583.1"/>
    </source>
</evidence>
<dbReference type="Pfam" id="PF00117">
    <property type="entry name" value="GATase"/>
    <property type="match status" value="1"/>
</dbReference>
<dbReference type="GO" id="GO:0016740">
    <property type="term" value="F:transferase activity"/>
    <property type="evidence" value="ECO:0007669"/>
    <property type="project" value="UniProtKB-KW"/>
</dbReference>